<dbReference type="RefSeq" id="WP_354700604.1">
    <property type="nucleotide sequence ID" value="NZ_CP114014.1"/>
</dbReference>
<sequence>MKKLIPALLAAAVVVVAVIMLRGDDDKYVVYIKAKDAGGVLKNYNIKVGEVAAGKVVDISLDDQDNAVLKAEMDDGAFPIGAGASAAIRPVNLLGEKYIDLDPGDLKQPQPSGTTVQPDKVTVPIELDDALNVLDLDTRTGMKLLINEAGIAMAGRGADFNETLDQLPPALDAAKRVVTEVDQENVKLKSVIATGDRVLATIAPKADDFGDMVKSAADALETAAQRREALGRTVQTAPAALASLRNTLVKLQDASAQISPAAKDLTQAAPDLDTTLKRLPQFAEDASGTLDEIRKTSPALSKLGKRSTPTLRSLRPTLSRLANFATDFQPLLDTLDGKGGTKQLLQFVNGWASTTSQRDGLGHVFRLRTTADSSLITGLLQRGGLGALTGPSPAETNQVPNPPIKRKAAPAKAPEASAPPAAEAPKNPVKKIVDDLDKTVKGATGAVKDVLNGLIGNRQDGTGLLGGLTGGKKSQPQGSGSGSGNEAGKLLNYLLGP</sequence>
<evidence type="ECO:0000259" key="2">
    <source>
        <dbReference type="Pfam" id="PF02470"/>
    </source>
</evidence>
<proteinExistence type="predicted"/>
<name>A0AAU7AQV1_9ACTN</name>
<feature type="region of interest" description="Disordered" evidence="1">
    <location>
        <begin position="465"/>
        <end position="497"/>
    </location>
</feature>
<dbReference type="PANTHER" id="PTHR33371:SF4">
    <property type="entry name" value="INTERMEMBRANE PHOSPHOLIPID TRANSPORT SYSTEM BINDING PROTEIN MLAD"/>
    <property type="match status" value="1"/>
</dbReference>
<dbReference type="InterPro" id="IPR052336">
    <property type="entry name" value="MlaD_Phospholipid_Transporter"/>
</dbReference>
<feature type="compositionally biased region" description="Low complexity" evidence="1">
    <location>
        <begin position="410"/>
        <end position="427"/>
    </location>
</feature>
<feature type="region of interest" description="Disordered" evidence="1">
    <location>
        <begin position="387"/>
        <end position="429"/>
    </location>
</feature>
<dbReference type="KEGG" id="parq:DSM112329_00885"/>
<gene>
    <name evidence="3" type="ORF">DSM112329_00885</name>
</gene>
<dbReference type="Pfam" id="PF02470">
    <property type="entry name" value="MlaD"/>
    <property type="match status" value="1"/>
</dbReference>
<evidence type="ECO:0000313" key="3">
    <source>
        <dbReference type="EMBL" id="XAY04059.1"/>
    </source>
</evidence>
<feature type="domain" description="Mce/MlaD" evidence="2">
    <location>
        <begin position="27"/>
        <end position="104"/>
    </location>
</feature>
<accession>A0AAU7AQV1</accession>
<dbReference type="PANTHER" id="PTHR33371">
    <property type="entry name" value="INTERMEMBRANE PHOSPHOLIPID TRANSPORT SYSTEM BINDING PROTEIN MLAD-RELATED"/>
    <property type="match status" value="1"/>
</dbReference>
<protein>
    <recommendedName>
        <fullName evidence="2">Mce/MlaD domain-containing protein</fullName>
    </recommendedName>
</protein>
<dbReference type="EMBL" id="CP114014">
    <property type="protein sequence ID" value="XAY04059.1"/>
    <property type="molecule type" value="Genomic_DNA"/>
</dbReference>
<organism evidence="3">
    <name type="scientific">Paraconexibacter sp. AEG42_29</name>
    <dbReference type="NCBI Taxonomy" id="2997339"/>
    <lineage>
        <taxon>Bacteria</taxon>
        <taxon>Bacillati</taxon>
        <taxon>Actinomycetota</taxon>
        <taxon>Thermoleophilia</taxon>
        <taxon>Solirubrobacterales</taxon>
        <taxon>Paraconexibacteraceae</taxon>
        <taxon>Paraconexibacter</taxon>
    </lineage>
</organism>
<dbReference type="InterPro" id="IPR003399">
    <property type="entry name" value="Mce/MlaD"/>
</dbReference>
<dbReference type="AlphaFoldDB" id="A0AAU7AQV1"/>
<evidence type="ECO:0000256" key="1">
    <source>
        <dbReference type="SAM" id="MobiDB-lite"/>
    </source>
</evidence>
<reference evidence="3" key="1">
    <citation type="submission" date="2022-12" db="EMBL/GenBank/DDBJ databases">
        <title>Paraconexibacter alkalitolerans sp. nov. and Baekduia alba sp. nov., isolated from soil and emended description of the genera Paraconexibacter (Chun et al., 2020) and Baekduia (An et al., 2020).</title>
        <authorList>
            <person name="Vieira S."/>
            <person name="Huber K.J."/>
            <person name="Geppert A."/>
            <person name="Wolf J."/>
            <person name="Neumann-Schaal M."/>
            <person name="Muesken M."/>
            <person name="Overmann J."/>
        </authorList>
    </citation>
    <scope>NUCLEOTIDE SEQUENCE</scope>
    <source>
        <strain evidence="3">AEG42_29</strain>
    </source>
</reference>